<evidence type="ECO:0000259" key="3">
    <source>
        <dbReference type="PROSITE" id="PS50222"/>
    </source>
</evidence>
<dbReference type="InterPro" id="IPR011992">
    <property type="entry name" value="EF-hand-dom_pair"/>
</dbReference>
<dbReference type="InterPro" id="IPR002048">
    <property type="entry name" value="EF_hand_dom"/>
</dbReference>
<evidence type="ECO:0000256" key="1">
    <source>
        <dbReference type="SAM" id="MobiDB-lite"/>
    </source>
</evidence>
<evidence type="ECO:0000256" key="2">
    <source>
        <dbReference type="SAM" id="SignalP"/>
    </source>
</evidence>
<feature type="compositionally biased region" description="Basic and acidic residues" evidence="1">
    <location>
        <begin position="302"/>
        <end position="327"/>
    </location>
</feature>
<organism evidence="4 5">
    <name type="scientific">Paraglaciecola mesophila KMM 241</name>
    <dbReference type="NCBI Taxonomy" id="1128912"/>
    <lineage>
        <taxon>Bacteria</taxon>
        <taxon>Pseudomonadati</taxon>
        <taxon>Pseudomonadota</taxon>
        <taxon>Gammaproteobacteria</taxon>
        <taxon>Alteromonadales</taxon>
        <taxon>Alteromonadaceae</taxon>
        <taxon>Paraglaciecola</taxon>
    </lineage>
</organism>
<dbReference type="RefSeq" id="WP_006992746.1">
    <property type="nucleotide sequence ID" value="NZ_BAEP01000047.1"/>
</dbReference>
<evidence type="ECO:0000313" key="5">
    <source>
        <dbReference type="Proteomes" id="UP000006263"/>
    </source>
</evidence>
<dbReference type="AlphaFoldDB" id="K6ZMJ9"/>
<feature type="domain" description="EF-hand" evidence="3">
    <location>
        <begin position="55"/>
        <end position="90"/>
    </location>
</feature>
<feature type="region of interest" description="Disordered" evidence="1">
    <location>
        <begin position="181"/>
        <end position="327"/>
    </location>
</feature>
<accession>K6ZMJ9</accession>
<feature type="compositionally biased region" description="Basic and acidic residues" evidence="1">
    <location>
        <begin position="227"/>
        <end position="237"/>
    </location>
</feature>
<dbReference type="OrthoDB" id="6314640at2"/>
<sequence length="354" mass="38150">MKKLTLASIITSVLATSAFAAQQDTTTQEITAQATHSNFATLDTNQDGFISQGEASKDNVWNYFVKVDEDANGQLSPREFNTYASIYSKADIGLADTVVVGENADTVDSKEQLATSDTDAAMGDTSDSIDTADKAMDDAKSAMDEASDNPKEMADTQLSQAKQNAISANAQNSNAKLDTQLTEHDSHDDVNASAGTNNKMKDAESNAQNALDNAKELSAKGQSSLDHNADAMNKELESSAVEGLQDEVSDKSETEQQNLAASSDVSIDADLERSNPALKAPEQPAPIEQDFSEVDANADGFISKEEAKNAEISEHFDNADVDSDDKISQEEYDTFVKGQQLTMRYSVRYPYESD</sequence>
<feature type="signal peptide" evidence="2">
    <location>
        <begin position="1"/>
        <end position="20"/>
    </location>
</feature>
<feature type="compositionally biased region" description="Basic and acidic residues" evidence="1">
    <location>
        <begin position="131"/>
        <end position="154"/>
    </location>
</feature>
<dbReference type="SUPFAM" id="SSF47473">
    <property type="entry name" value="EF-hand"/>
    <property type="match status" value="1"/>
</dbReference>
<protein>
    <recommendedName>
        <fullName evidence="3">EF-hand domain-containing protein</fullName>
    </recommendedName>
</protein>
<evidence type="ECO:0000313" key="4">
    <source>
        <dbReference type="EMBL" id="GAC24595.1"/>
    </source>
</evidence>
<feature type="domain" description="EF-hand" evidence="3">
    <location>
        <begin position="307"/>
        <end position="342"/>
    </location>
</feature>
<name>K6ZMJ9_9ALTE</name>
<dbReference type="Proteomes" id="UP000006263">
    <property type="component" value="Unassembled WGS sequence"/>
</dbReference>
<dbReference type="InterPro" id="IPR018247">
    <property type="entry name" value="EF_Hand_1_Ca_BS"/>
</dbReference>
<gene>
    <name evidence="4" type="ORF">GMES_2299</name>
</gene>
<dbReference type="PROSITE" id="PS50222">
    <property type="entry name" value="EF_HAND_2"/>
    <property type="match status" value="2"/>
</dbReference>
<dbReference type="Pfam" id="PF13202">
    <property type="entry name" value="EF-hand_5"/>
    <property type="match status" value="2"/>
</dbReference>
<proteinExistence type="predicted"/>
<comment type="caution">
    <text evidence="4">The sequence shown here is derived from an EMBL/GenBank/DDBJ whole genome shotgun (WGS) entry which is preliminary data.</text>
</comment>
<dbReference type="EMBL" id="BAEP01000047">
    <property type="protein sequence ID" value="GAC24595.1"/>
    <property type="molecule type" value="Genomic_DNA"/>
</dbReference>
<feature type="compositionally biased region" description="Polar residues" evidence="1">
    <location>
        <begin position="255"/>
        <end position="265"/>
    </location>
</feature>
<reference evidence="4 5" key="1">
    <citation type="journal article" date="2017" name="Antonie Van Leeuwenhoek">
        <title>Rhizobium rhizosphaerae sp. nov., a novel species isolated from rice rhizosphere.</title>
        <authorList>
            <person name="Zhao J.J."/>
            <person name="Zhang J."/>
            <person name="Zhang R.J."/>
            <person name="Zhang C.W."/>
            <person name="Yin H.Q."/>
            <person name="Zhang X.X."/>
        </authorList>
    </citation>
    <scope>NUCLEOTIDE SEQUENCE [LARGE SCALE GENOMIC DNA]</scope>
    <source>
        <strain evidence="4 5">KMM 241</strain>
    </source>
</reference>
<feature type="region of interest" description="Disordered" evidence="1">
    <location>
        <begin position="106"/>
        <end position="160"/>
    </location>
</feature>
<feature type="chain" id="PRO_5003898478" description="EF-hand domain-containing protein" evidence="2">
    <location>
        <begin position="21"/>
        <end position="354"/>
    </location>
</feature>
<dbReference type="PROSITE" id="PS00018">
    <property type="entry name" value="EF_HAND_1"/>
    <property type="match status" value="2"/>
</dbReference>
<dbReference type="eggNOG" id="ENOG502Z88R">
    <property type="taxonomic scope" value="Bacteria"/>
</dbReference>
<keyword evidence="2" id="KW-0732">Signal</keyword>
<dbReference type="GO" id="GO:0005509">
    <property type="term" value="F:calcium ion binding"/>
    <property type="evidence" value="ECO:0007669"/>
    <property type="project" value="InterPro"/>
</dbReference>
<feature type="compositionally biased region" description="Basic and acidic residues" evidence="1">
    <location>
        <begin position="181"/>
        <end position="190"/>
    </location>
</feature>
<dbReference type="Gene3D" id="1.10.238.10">
    <property type="entry name" value="EF-hand"/>
    <property type="match status" value="2"/>
</dbReference>